<sequence>MGGAPRPAHPRTPIEFDRSIVARLRTVIGAMITTALAASIAGGPAEPATDTIELASRERVHDRRSEPFAITVKGRPMKHLYPGITRELQLTLRNPYDFALSVKSLRAEVVSSSKRGCKPVPANLVAQSYTGKLPLLIPPRSRTDAKTIPLAMPPGAAQACSGATFTIQLRGTATKAHR</sequence>
<dbReference type="Proteomes" id="UP000681340">
    <property type="component" value="Unassembled WGS sequence"/>
</dbReference>
<comment type="caution">
    <text evidence="1">The sequence shown here is derived from an EMBL/GenBank/DDBJ whole genome shotgun (WGS) entry which is preliminary data.</text>
</comment>
<reference evidence="1" key="1">
    <citation type="submission" date="2021-03" db="EMBL/GenBank/DDBJ databases">
        <title>Whole genome shotgun sequence of Actinoplanes auranticolor NBRC 12245.</title>
        <authorList>
            <person name="Komaki H."/>
            <person name="Tamura T."/>
        </authorList>
    </citation>
    <scope>NUCLEOTIDE SEQUENCE</scope>
    <source>
        <strain evidence="1">NBRC 12245</strain>
    </source>
</reference>
<dbReference type="EMBL" id="BOQL01000042">
    <property type="protein sequence ID" value="GIM72851.1"/>
    <property type="molecule type" value="Genomic_DNA"/>
</dbReference>
<evidence type="ECO:0000313" key="2">
    <source>
        <dbReference type="Proteomes" id="UP000681340"/>
    </source>
</evidence>
<proteinExistence type="predicted"/>
<name>A0A919VQR5_9ACTN</name>
<organism evidence="1 2">
    <name type="scientific">Actinoplanes auranticolor</name>
    <dbReference type="NCBI Taxonomy" id="47988"/>
    <lineage>
        <taxon>Bacteria</taxon>
        <taxon>Bacillati</taxon>
        <taxon>Actinomycetota</taxon>
        <taxon>Actinomycetes</taxon>
        <taxon>Micromonosporales</taxon>
        <taxon>Micromonosporaceae</taxon>
        <taxon>Actinoplanes</taxon>
    </lineage>
</organism>
<keyword evidence="2" id="KW-1185">Reference proteome</keyword>
<evidence type="ECO:0000313" key="1">
    <source>
        <dbReference type="EMBL" id="GIM72851.1"/>
    </source>
</evidence>
<accession>A0A919VQR5</accession>
<dbReference type="AlphaFoldDB" id="A0A919VQR5"/>
<protein>
    <submittedName>
        <fullName evidence="1">Uncharacterized protein</fullName>
    </submittedName>
</protein>
<gene>
    <name evidence="1" type="ORF">Aau02nite_53150</name>
</gene>